<name>A0AAW9SXK8_CORAY</name>
<dbReference type="EMBL" id="JASOOY020000027">
    <property type="protein sequence ID" value="MEO3717370.1"/>
    <property type="molecule type" value="Genomic_DNA"/>
</dbReference>
<reference evidence="2" key="2">
    <citation type="submission" date="2024-05" db="EMBL/GenBank/DDBJ databases">
        <authorList>
            <person name="Wolfe A."/>
        </authorList>
    </citation>
    <scope>NUCLEOTIDE SEQUENCE</scope>
    <source>
        <strain evidence="2">UMB1064</strain>
    </source>
</reference>
<proteinExistence type="predicted"/>
<dbReference type="RefSeq" id="WP_284826081.1">
    <property type="nucleotide sequence ID" value="NZ_JASOOY020000027.1"/>
</dbReference>
<sequence length="141" mass="14804">MDEFSLLQYFSDQPASDGGVEARSPATPCGLEAATPIDGQSMDVGGAGLVVEVDGQLYDLGDDEGSITLADDSGLSIYSDLDGDGTVDHVTTVRFDGTWESWSSDDVRAADAMGKAVVEATPAAGKWDAYSWEQSARGSWN</sequence>
<comment type="caution">
    <text evidence="2">The sequence shown here is derived from an EMBL/GenBank/DDBJ whole genome shotgun (WGS) entry which is preliminary data.</text>
</comment>
<evidence type="ECO:0000313" key="3">
    <source>
        <dbReference type="Proteomes" id="UP001223646"/>
    </source>
</evidence>
<evidence type="ECO:0000313" key="2">
    <source>
        <dbReference type="EMBL" id="MEO3717370.1"/>
    </source>
</evidence>
<dbReference type="AlphaFoldDB" id="A0AAW9SXK8"/>
<reference evidence="2" key="1">
    <citation type="submission" date="2023-05" db="EMBL/GenBank/DDBJ databases">
        <authorList>
            <person name="Du J."/>
        </authorList>
    </citation>
    <scope>NUCLEOTIDE SEQUENCE</scope>
    <source>
        <strain evidence="2">UMB1064</strain>
    </source>
</reference>
<gene>
    <name evidence="2" type="ORF">QP460_007205</name>
</gene>
<dbReference type="InterPro" id="IPR046543">
    <property type="entry name" value="DUF6802"/>
</dbReference>
<organism evidence="2 3">
    <name type="scientific">Corynebacterium amycolatum</name>
    <dbReference type="NCBI Taxonomy" id="43765"/>
    <lineage>
        <taxon>Bacteria</taxon>
        <taxon>Bacillati</taxon>
        <taxon>Actinomycetota</taxon>
        <taxon>Actinomycetes</taxon>
        <taxon>Mycobacteriales</taxon>
        <taxon>Corynebacteriaceae</taxon>
        <taxon>Corynebacterium</taxon>
    </lineage>
</organism>
<accession>A0AAW9SXK8</accession>
<evidence type="ECO:0000259" key="1">
    <source>
        <dbReference type="Pfam" id="PF20615"/>
    </source>
</evidence>
<protein>
    <submittedName>
        <fullName evidence="2">DUF6802 family protein</fullName>
    </submittedName>
</protein>
<feature type="domain" description="DUF6802" evidence="1">
    <location>
        <begin position="50"/>
        <end position="103"/>
    </location>
</feature>
<dbReference type="Proteomes" id="UP001223646">
    <property type="component" value="Unassembled WGS sequence"/>
</dbReference>
<dbReference type="Pfam" id="PF20615">
    <property type="entry name" value="DUF6802"/>
    <property type="match status" value="1"/>
</dbReference>